<dbReference type="Gene3D" id="3.30.830.10">
    <property type="entry name" value="Metalloenzyme, LuxS/M16 peptidase-like"/>
    <property type="match status" value="1"/>
</dbReference>
<proteinExistence type="predicted"/>
<dbReference type="GO" id="GO:0004222">
    <property type="term" value="F:metalloendopeptidase activity"/>
    <property type="evidence" value="ECO:0007669"/>
    <property type="project" value="TreeGrafter"/>
</dbReference>
<organism evidence="1">
    <name type="scientific">Nymphaea colorata</name>
    <name type="common">pocket water lily</name>
    <dbReference type="NCBI Taxonomy" id="210225"/>
    <lineage>
        <taxon>Eukaryota</taxon>
        <taxon>Viridiplantae</taxon>
        <taxon>Streptophyta</taxon>
        <taxon>Embryophyta</taxon>
        <taxon>Tracheophyta</taxon>
        <taxon>Spermatophyta</taxon>
        <taxon>Magnoliopsida</taxon>
        <taxon>Nymphaeales</taxon>
        <taxon>Nymphaeaceae</taxon>
        <taxon>Nymphaea</taxon>
    </lineage>
</organism>
<evidence type="ECO:0000313" key="1">
    <source>
        <dbReference type="EMBL" id="VVW86770.1"/>
    </source>
</evidence>
<dbReference type="SUPFAM" id="SSF63411">
    <property type="entry name" value="LuxS/MPP-like metallohydrolase"/>
    <property type="match status" value="1"/>
</dbReference>
<protein>
    <submittedName>
        <fullName evidence="1">Uncharacterized protein</fullName>
    </submittedName>
</protein>
<dbReference type="GO" id="GO:0046872">
    <property type="term" value="F:metal ion binding"/>
    <property type="evidence" value="ECO:0007669"/>
    <property type="project" value="InterPro"/>
</dbReference>
<dbReference type="PANTHER" id="PTHR43016">
    <property type="entry name" value="PRESEQUENCE PROTEASE"/>
    <property type="match status" value="1"/>
</dbReference>
<dbReference type="InterPro" id="IPR011249">
    <property type="entry name" value="Metalloenz_LuxS/M16"/>
</dbReference>
<name>A0A5K1HDX0_9MAGN</name>
<dbReference type="AlphaFoldDB" id="A0A5K1HDX0"/>
<sequence length="75" mass="8910">MLRRSVNTYMNAWTGDDFTSYPFSSANPADWRNLYRVYLDMSLKASLHELDFRQEGWRFELDSEGKRELKGIVLN</sequence>
<dbReference type="GO" id="GO:0016485">
    <property type="term" value="P:protein processing"/>
    <property type="evidence" value="ECO:0007669"/>
    <property type="project" value="TreeGrafter"/>
</dbReference>
<dbReference type="EMBL" id="LR722021">
    <property type="protein sequence ID" value="VVW86770.1"/>
    <property type="molecule type" value="Genomic_DNA"/>
</dbReference>
<accession>A0A5K1HDX0</accession>
<gene>
    <name evidence="1" type="ORF">NYM_LOCUS29596</name>
</gene>
<dbReference type="PANTHER" id="PTHR43016:SF13">
    <property type="entry name" value="PRESEQUENCE PROTEASE, MITOCHONDRIAL"/>
    <property type="match status" value="1"/>
</dbReference>
<reference evidence="1" key="1">
    <citation type="submission" date="2019-09" db="EMBL/GenBank/DDBJ databases">
        <authorList>
            <person name="Zhang L."/>
        </authorList>
    </citation>
    <scope>NUCLEOTIDE SEQUENCE</scope>
</reference>